<dbReference type="Proteomes" id="UP000613580">
    <property type="component" value="Unassembled WGS sequence"/>
</dbReference>
<dbReference type="AlphaFoldDB" id="A0A8H6TKA9"/>
<evidence type="ECO:0000313" key="2">
    <source>
        <dbReference type="EMBL" id="KAF7319125.1"/>
    </source>
</evidence>
<name>A0A8H6TKA9_MYCCL</name>
<sequence>MRVCHTVFMLSRVSDPTAMSLIDILPPAPLAMVSAGPTATDGPSVAPPPCKRCRTAPATSGYKTCLNCRAKRNAYHHRWYEKQRLKKATEKTLAGFAVPLGVSVLESAASGSAKRKAEEPLSDGSKRVKLTSPLQPQNVLSIPEAQQPPSPTIDDFMKFTWATGLYAELQRQFRARSTKKMFRFRATHSIIADPKVNKKRRARQVERDLQQQTELQFDIDGRVKHRDENAYTITHRCTCLPRCTGVIVIHVADDNSHPLGLPGQRVKLTVVHPKRAKVIPSTLPPT</sequence>
<evidence type="ECO:0000313" key="3">
    <source>
        <dbReference type="Proteomes" id="UP000613580"/>
    </source>
</evidence>
<keyword evidence="3" id="KW-1185">Reference proteome</keyword>
<evidence type="ECO:0000256" key="1">
    <source>
        <dbReference type="SAM" id="MobiDB-lite"/>
    </source>
</evidence>
<reference evidence="2" key="1">
    <citation type="submission" date="2020-05" db="EMBL/GenBank/DDBJ databases">
        <title>Mycena genomes resolve the evolution of fungal bioluminescence.</title>
        <authorList>
            <person name="Tsai I.J."/>
        </authorList>
    </citation>
    <scope>NUCLEOTIDE SEQUENCE</scope>
    <source>
        <strain evidence="2">110903Hualien_Pintung</strain>
    </source>
</reference>
<comment type="caution">
    <text evidence="2">The sequence shown here is derived from an EMBL/GenBank/DDBJ whole genome shotgun (WGS) entry which is preliminary data.</text>
</comment>
<organism evidence="2 3">
    <name type="scientific">Mycena chlorophos</name>
    <name type="common">Agaric fungus</name>
    <name type="synonym">Agaricus chlorophos</name>
    <dbReference type="NCBI Taxonomy" id="658473"/>
    <lineage>
        <taxon>Eukaryota</taxon>
        <taxon>Fungi</taxon>
        <taxon>Dikarya</taxon>
        <taxon>Basidiomycota</taxon>
        <taxon>Agaricomycotina</taxon>
        <taxon>Agaricomycetes</taxon>
        <taxon>Agaricomycetidae</taxon>
        <taxon>Agaricales</taxon>
        <taxon>Marasmiineae</taxon>
        <taxon>Mycenaceae</taxon>
        <taxon>Mycena</taxon>
    </lineage>
</organism>
<proteinExistence type="predicted"/>
<feature type="region of interest" description="Disordered" evidence="1">
    <location>
        <begin position="109"/>
        <end position="151"/>
    </location>
</feature>
<dbReference type="EMBL" id="JACAZE010000003">
    <property type="protein sequence ID" value="KAF7319125.1"/>
    <property type="molecule type" value="Genomic_DNA"/>
</dbReference>
<dbReference type="OrthoDB" id="3025610at2759"/>
<gene>
    <name evidence="2" type="ORF">HMN09_00248900</name>
</gene>
<accession>A0A8H6TKA9</accession>
<protein>
    <submittedName>
        <fullName evidence="2">Uncharacterized protein</fullName>
    </submittedName>
</protein>